<accession>A0A6J7VVB9</accession>
<dbReference type="EMBL" id="CAFBRV010000157">
    <property type="protein sequence ID" value="CAB5123067.1"/>
    <property type="molecule type" value="Genomic_DNA"/>
</dbReference>
<gene>
    <name evidence="1" type="ORF">UFOPK4410_01160</name>
</gene>
<organism evidence="1">
    <name type="scientific">freshwater metagenome</name>
    <dbReference type="NCBI Taxonomy" id="449393"/>
    <lineage>
        <taxon>unclassified sequences</taxon>
        <taxon>metagenomes</taxon>
        <taxon>ecological metagenomes</taxon>
    </lineage>
</organism>
<sequence length="103" mass="10953">MTGIAASGPRFPSPKIADPSETTATVFRLIVNRRASDLSAAIAKHIRATPGVYARDKSSRVLSGTLDATSNFPPRCMRKVRSLTFFTLKLEDAAVMAAAISSA</sequence>
<evidence type="ECO:0000313" key="1">
    <source>
        <dbReference type="EMBL" id="CAB5123067.1"/>
    </source>
</evidence>
<proteinExistence type="predicted"/>
<dbReference type="AlphaFoldDB" id="A0A6J7VVB9"/>
<name>A0A6J7VVB9_9ZZZZ</name>
<protein>
    <submittedName>
        <fullName evidence="1">Unannotated protein</fullName>
    </submittedName>
</protein>
<reference evidence="1" key="1">
    <citation type="submission" date="2020-05" db="EMBL/GenBank/DDBJ databases">
        <authorList>
            <person name="Chiriac C."/>
            <person name="Salcher M."/>
            <person name="Ghai R."/>
            <person name="Kavagutti S V."/>
        </authorList>
    </citation>
    <scope>NUCLEOTIDE SEQUENCE</scope>
</reference>